<organism evidence="1">
    <name type="scientific">marine metagenome</name>
    <dbReference type="NCBI Taxonomy" id="408172"/>
    <lineage>
        <taxon>unclassified sequences</taxon>
        <taxon>metagenomes</taxon>
        <taxon>ecological metagenomes</taxon>
    </lineage>
</organism>
<name>A0A382NWN4_9ZZZZ</name>
<evidence type="ECO:0008006" key="2">
    <source>
        <dbReference type="Google" id="ProtNLM"/>
    </source>
</evidence>
<dbReference type="AlphaFoldDB" id="A0A382NWN4"/>
<accession>A0A382NWN4</accession>
<reference evidence="1" key="1">
    <citation type="submission" date="2018-05" db="EMBL/GenBank/DDBJ databases">
        <authorList>
            <person name="Lanie J.A."/>
            <person name="Ng W.-L."/>
            <person name="Kazmierczak K.M."/>
            <person name="Andrzejewski T.M."/>
            <person name="Davidsen T.M."/>
            <person name="Wayne K.J."/>
            <person name="Tettelin H."/>
            <person name="Glass J.I."/>
            <person name="Rusch D."/>
            <person name="Podicherti R."/>
            <person name="Tsui H.-C.T."/>
            <person name="Winkler M.E."/>
        </authorList>
    </citation>
    <scope>NUCLEOTIDE SEQUENCE</scope>
</reference>
<proteinExistence type="predicted"/>
<gene>
    <name evidence="1" type="ORF">METZ01_LOCUS318393</name>
</gene>
<evidence type="ECO:0000313" key="1">
    <source>
        <dbReference type="EMBL" id="SVC65539.1"/>
    </source>
</evidence>
<dbReference type="EMBL" id="UINC01103281">
    <property type="protein sequence ID" value="SVC65539.1"/>
    <property type="molecule type" value="Genomic_DNA"/>
</dbReference>
<sequence length="197" mass="23208">MKDKKTLFIQHRVNSIDELKKTPQDYGIETDIRIYKDKIILNHEPFENGVSFDSFLEHYHHKFLIINTKGDGVEKQILEKLEEKSIKDFFFLDSSIPTTINLVESGISNIATRYSKYEPIELAMKFKNNVDWVWVDCFDGFELNQEDYSILKKHFQICLVSPELQGYPKEKIEEFKVLSNDMEIDAICTKFPGLWNK</sequence>
<protein>
    <recommendedName>
        <fullName evidence="2">GP-PDE domain-containing protein</fullName>
    </recommendedName>
</protein>